<protein>
    <recommendedName>
        <fullName evidence="8">L-lactate permease</fullName>
    </recommendedName>
</protein>
<dbReference type="Proteomes" id="UP000593892">
    <property type="component" value="Chromosome"/>
</dbReference>
<feature type="transmembrane region" description="Helical" evidence="8">
    <location>
        <begin position="431"/>
        <end position="450"/>
    </location>
</feature>
<comment type="similarity">
    <text evidence="2 8">Belongs to the lactate permease family.</text>
</comment>
<dbReference type="EMBL" id="CP063849">
    <property type="protein sequence ID" value="QOY91362.1"/>
    <property type="molecule type" value="Genomic_DNA"/>
</dbReference>
<accession>A0A7S7NX38</accession>
<dbReference type="RefSeq" id="WP_194453017.1">
    <property type="nucleotide sequence ID" value="NZ_CP063849.1"/>
</dbReference>
<keyword evidence="3 8" id="KW-0813">Transport</keyword>
<sequence>MQTWVQNYNPLNNEALSTIVSALPVLVLFYLLAIKKIAGHWAAISGLVTAVLVALLVFRMPPTMVLGATAHGAVYAAFWIAWVVVGAVFVYDLTVESGHFETIKGSIGGLTDDRRLQLLLIAFAFGAVLEGAGGGGAPVAVTASMMIGLGFRPFETAVVCLMANTAPVAWGGMGNPVRTLAAVTGLPESDLSATMGRILPPVALILPFWMVKTQVSWKDTWKVWPGCLAAGVGFAGLQFFWSNFIDASLVDIVSGMGALLICAVFFKIWQPKEVFRFAEERSQAKIVWKKYTTAQVFHAWSPFLLIAAFVVLWGLPPVKKMISETSVKMPVPGLHLLVTRTAPVVTTDVNEPAIFDFAWLASVGTATFLAGVVAGPVLGLSIPVTFRVFRKTCYRMRTGFLAIMAMICLAYVVRYCGMDAVMGLAMTKTGVFYPIFGTLIGWMGVALSGTDAGSNALFGNLQVVTANKLGLSPVLMAAANSTGGVMGKMVGAQSLIIACVAAGIEGREGDLFRAVFKHGLVLAALIGLIVTLYAYVLPGMVAHNHHFW</sequence>
<dbReference type="PANTHER" id="PTHR30003">
    <property type="entry name" value="L-LACTATE PERMEASE"/>
    <property type="match status" value="1"/>
</dbReference>
<keyword evidence="6 8" id="KW-1133">Transmembrane helix</keyword>
<evidence type="ECO:0000256" key="7">
    <source>
        <dbReference type="ARBA" id="ARBA00023136"/>
    </source>
</evidence>
<reference evidence="9 10" key="1">
    <citation type="submission" date="2020-10" db="EMBL/GenBank/DDBJ databases">
        <title>Complete genome sequence of Paludibaculum fermentans P105T, a facultatively anaerobic acidobacterium capable of dissimilatory Fe(III) reduction.</title>
        <authorList>
            <person name="Dedysh S.N."/>
            <person name="Beletsky A.V."/>
            <person name="Kulichevskaya I.S."/>
            <person name="Mardanov A.V."/>
            <person name="Ravin N.V."/>
        </authorList>
    </citation>
    <scope>NUCLEOTIDE SEQUENCE [LARGE SCALE GENOMIC DNA]</scope>
    <source>
        <strain evidence="9 10">P105</strain>
    </source>
</reference>
<comment type="function">
    <text evidence="8">Uptake of L-lactate across the membrane. Can also transport D-lactate and glycolate.</text>
</comment>
<organism evidence="9 10">
    <name type="scientific">Paludibaculum fermentans</name>
    <dbReference type="NCBI Taxonomy" id="1473598"/>
    <lineage>
        <taxon>Bacteria</taxon>
        <taxon>Pseudomonadati</taxon>
        <taxon>Acidobacteriota</taxon>
        <taxon>Terriglobia</taxon>
        <taxon>Bryobacterales</taxon>
        <taxon>Bryobacteraceae</taxon>
        <taxon>Paludibaculum</taxon>
    </lineage>
</organism>
<keyword evidence="4 8" id="KW-1003">Cell membrane</keyword>
<feature type="transmembrane region" description="Helical" evidence="8">
    <location>
        <begin position="194"/>
        <end position="211"/>
    </location>
</feature>
<feature type="transmembrane region" description="Helical" evidence="8">
    <location>
        <begin position="400"/>
        <end position="425"/>
    </location>
</feature>
<dbReference type="GO" id="GO:0015295">
    <property type="term" value="F:solute:proton symporter activity"/>
    <property type="evidence" value="ECO:0007669"/>
    <property type="project" value="TreeGrafter"/>
</dbReference>
<feature type="transmembrane region" description="Helical" evidence="8">
    <location>
        <begin position="72"/>
        <end position="95"/>
    </location>
</feature>
<dbReference type="KEGG" id="pfer:IRI77_15855"/>
<proteinExistence type="inferred from homology"/>
<feature type="transmembrane region" description="Helical" evidence="8">
    <location>
        <begin position="357"/>
        <end position="380"/>
    </location>
</feature>
<evidence type="ECO:0000256" key="6">
    <source>
        <dbReference type="ARBA" id="ARBA00022989"/>
    </source>
</evidence>
<evidence type="ECO:0000256" key="8">
    <source>
        <dbReference type="RuleBase" id="RU365092"/>
    </source>
</evidence>
<dbReference type="PANTHER" id="PTHR30003:SF0">
    <property type="entry name" value="GLYCOLATE PERMEASE GLCA-RELATED"/>
    <property type="match status" value="1"/>
</dbReference>
<feature type="transmembrane region" description="Helical" evidence="8">
    <location>
        <begin position="291"/>
        <end position="315"/>
    </location>
</feature>
<dbReference type="GO" id="GO:0005886">
    <property type="term" value="C:plasma membrane"/>
    <property type="evidence" value="ECO:0007669"/>
    <property type="project" value="UniProtKB-SubCell"/>
</dbReference>
<feature type="transmembrane region" description="Helical" evidence="8">
    <location>
        <begin position="516"/>
        <end position="536"/>
    </location>
</feature>
<name>A0A7S7NX38_PALFE</name>
<evidence type="ECO:0000313" key="10">
    <source>
        <dbReference type="Proteomes" id="UP000593892"/>
    </source>
</evidence>
<evidence type="ECO:0000256" key="4">
    <source>
        <dbReference type="ARBA" id="ARBA00022475"/>
    </source>
</evidence>
<feature type="transmembrane region" description="Helical" evidence="8">
    <location>
        <begin position="485"/>
        <end position="504"/>
    </location>
</feature>
<feature type="transmembrane region" description="Helical" evidence="8">
    <location>
        <begin position="247"/>
        <end position="270"/>
    </location>
</feature>
<keyword evidence="7 8" id="KW-0472">Membrane</keyword>
<evidence type="ECO:0000313" key="9">
    <source>
        <dbReference type="EMBL" id="QOY91362.1"/>
    </source>
</evidence>
<evidence type="ECO:0000256" key="1">
    <source>
        <dbReference type="ARBA" id="ARBA00004651"/>
    </source>
</evidence>
<dbReference type="GO" id="GO:0015129">
    <property type="term" value="F:lactate transmembrane transporter activity"/>
    <property type="evidence" value="ECO:0007669"/>
    <property type="project" value="UniProtKB-UniRule"/>
</dbReference>
<keyword evidence="5 8" id="KW-0812">Transmembrane</keyword>
<keyword evidence="10" id="KW-1185">Reference proteome</keyword>
<dbReference type="AlphaFoldDB" id="A0A7S7NX38"/>
<dbReference type="NCBIfam" id="TIGR00795">
    <property type="entry name" value="lctP"/>
    <property type="match status" value="1"/>
</dbReference>
<evidence type="ECO:0000256" key="2">
    <source>
        <dbReference type="ARBA" id="ARBA00010100"/>
    </source>
</evidence>
<dbReference type="Pfam" id="PF02652">
    <property type="entry name" value="Lactate_perm"/>
    <property type="match status" value="1"/>
</dbReference>
<dbReference type="InterPro" id="IPR003804">
    <property type="entry name" value="Lactate_perm"/>
</dbReference>
<feature type="transmembrane region" description="Helical" evidence="8">
    <location>
        <begin position="457"/>
        <end position="479"/>
    </location>
</feature>
<evidence type="ECO:0000256" key="3">
    <source>
        <dbReference type="ARBA" id="ARBA00022448"/>
    </source>
</evidence>
<feature type="transmembrane region" description="Helical" evidence="8">
    <location>
        <begin position="41"/>
        <end position="60"/>
    </location>
</feature>
<evidence type="ECO:0000256" key="5">
    <source>
        <dbReference type="ARBA" id="ARBA00022692"/>
    </source>
</evidence>
<feature type="transmembrane region" description="Helical" evidence="8">
    <location>
        <begin position="116"/>
        <end position="141"/>
    </location>
</feature>
<gene>
    <name evidence="9" type="ORF">IRI77_15855</name>
</gene>
<feature type="transmembrane region" description="Helical" evidence="8">
    <location>
        <begin position="223"/>
        <end position="241"/>
    </location>
</feature>
<comment type="subcellular location">
    <subcellularLocation>
        <location evidence="1 8">Cell membrane</location>
        <topology evidence="1 8">Multi-pass membrane protein</topology>
    </subcellularLocation>
</comment>
<feature type="transmembrane region" description="Helical" evidence="8">
    <location>
        <begin position="15"/>
        <end position="34"/>
    </location>
</feature>